<sequence>DSLLLESVREFGGADFASRYSGGVCDEGGMSGEGSPRRRMLKMEWRRDCGWGSVEALASLETRGGGSVTSAVREVARTDDAILGFVGTSCGVPGEDDASGLAIRRPPKD</sequence>
<name>A0A2J6PXD1_9HELO</name>
<keyword evidence="2" id="KW-1185">Reference proteome</keyword>
<dbReference type="EMBL" id="KZ613492">
    <property type="protein sequence ID" value="PMD18703.1"/>
    <property type="molecule type" value="Genomic_DNA"/>
</dbReference>
<evidence type="ECO:0000313" key="2">
    <source>
        <dbReference type="Proteomes" id="UP000235672"/>
    </source>
</evidence>
<organism evidence="1 2">
    <name type="scientific">Hyaloscypha hepaticicola</name>
    <dbReference type="NCBI Taxonomy" id="2082293"/>
    <lineage>
        <taxon>Eukaryota</taxon>
        <taxon>Fungi</taxon>
        <taxon>Dikarya</taxon>
        <taxon>Ascomycota</taxon>
        <taxon>Pezizomycotina</taxon>
        <taxon>Leotiomycetes</taxon>
        <taxon>Helotiales</taxon>
        <taxon>Hyaloscyphaceae</taxon>
        <taxon>Hyaloscypha</taxon>
    </lineage>
</organism>
<dbReference type="AlphaFoldDB" id="A0A2J6PXD1"/>
<feature type="non-terminal residue" evidence="1">
    <location>
        <position position="1"/>
    </location>
</feature>
<proteinExistence type="predicted"/>
<gene>
    <name evidence="1" type="ORF">NA56DRAFT_576733</name>
</gene>
<evidence type="ECO:0000313" key="1">
    <source>
        <dbReference type="EMBL" id="PMD18703.1"/>
    </source>
</evidence>
<reference evidence="1 2" key="1">
    <citation type="submission" date="2016-05" db="EMBL/GenBank/DDBJ databases">
        <title>A degradative enzymes factory behind the ericoid mycorrhizal symbiosis.</title>
        <authorList>
            <consortium name="DOE Joint Genome Institute"/>
            <person name="Martino E."/>
            <person name="Morin E."/>
            <person name="Grelet G."/>
            <person name="Kuo A."/>
            <person name="Kohler A."/>
            <person name="Daghino S."/>
            <person name="Barry K."/>
            <person name="Choi C."/>
            <person name="Cichocki N."/>
            <person name="Clum A."/>
            <person name="Copeland A."/>
            <person name="Hainaut M."/>
            <person name="Haridas S."/>
            <person name="Labutti K."/>
            <person name="Lindquist E."/>
            <person name="Lipzen A."/>
            <person name="Khouja H.-R."/>
            <person name="Murat C."/>
            <person name="Ohm R."/>
            <person name="Olson A."/>
            <person name="Spatafora J."/>
            <person name="Veneault-Fourrey C."/>
            <person name="Henrissat B."/>
            <person name="Grigoriev I."/>
            <person name="Martin F."/>
            <person name="Perotto S."/>
        </authorList>
    </citation>
    <scope>NUCLEOTIDE SEQUENCE [LARGE SCALE GENOMIC DNA]</scope>
    <source>
        <strain evidence="1 2">UAMH 7357</strain>
    </source>
</reference>
<protein>
    <submittedName>
        <fullName evidence="1">Uncharacterized protein</fullName>
    </submittedName>
</protein>
<dbReference type="Proteomes" id="UP000235672">
    <property type="component" value="Unassembled WGS sequence"/>
</dbReference>
<accession>A0A2J6PXD1</accession>